<keyword evidence="2" id="KW-0808">Transferase</keyword>
<name>A9BCQ9_PROM4</name>
<dbReference type="HOGENOM" id="CLU_733479_0_0_3"/>
<dbReference type="SUPFAM" id="SSF52540">
    <property type="entry name" value="P-loop containing nucleoside triphosphate hydrolases"/>
    <property type="match status" value="2"/>
</dbReference>
<dbReference type="OrthoDB" id="525127at2"/>
<dbReference type="NCBIfam" id="NF005647">
    <property type="entry name" value="PRK07413.1"/>
    <property type="match status" value="1"/>
</dbReference>
<dbReference type="EC" id="2.5.1.17" evidence="2"/>
<dbReference type="PANTHER" id="PTHR46638:SF1">
    <property type="entry name" value="CORRINOID ADENOSYLTRANSFERASE"/>
    <property type="match status" value="1"/>
</dbReference>
<evidence type="ECO:0000256" key="1">
    <source>
        <dbReference type="SAM" id="MobiDB-lite"/>
    </source>
</evidence>
<feature type="region of interest" description="Disordered" evidence="1">
    <location>
        <begin position="1"/>
        <end position="23"/>
    </location>
</feature>
<dbReference type="GO" id="GO:0005524">
    <property type="term" value="F:ATP binding"/>
    <property type="evidence" value="ECO:0007669"/>
    <property type="project" value="InterPro"/>
</dbReference>
<dbReference type="CDD" id="cd00561">
    <property type="entry name" value="CobA_ACA"/>
    <property type="match status" value="1"/>
</dbReference>
<dbReference type="Pfam" id="PF02572">
    <property type="entry name" value="CobA_CobO_BtuR"/>
    <property type="match status" value="2"/>
</dbReference>
<accession>A9BCQ9</accession>
<keyword evidence="3" id="KW-1185">Reference proteome</keyword>
<protein>
    <submittedName>
        <fullName evidence="2">ATP:corrinoid adenosyltransferase BtuR/CobO/CobP</fullName>
        <ecNumber evidence="2">2.5.1.17</ecNumber>
    </submittedName>
</protein>
<dbReference type="InterPro" id="IPR003724">
    <property type="entry name" value="CblAdoTrfase_CobA"/>
</dbReference>
<evidence type="ECO:0000313" key="3">
    <source>
        <dbReference type="Proteomes" id="UP000000788"/>
    </source>
</evidence>
<dbReference type="GO" id="GO:0008817">
    <property type="term" value="F:corrinoid adenosyltransferase activity"/>
    <property type="evidence" value="ECO:0007669"/>
    <property type="project" value="UniProtKB-EC"/>
</dbReference>
<evidence type="ECO:0000313" key="2">
    <source>
        <dbReference type="EMBL" id="ABX09621.1"/>
    </source>
</evidence>
<feature type="compositionally biased region" description="Basic and acidic residues" evidence="1">
    <location>
        <begin position="1"/>
        <end position="10"/>
    </location>
</feature>
<dbReference type="AlphaFoldDB" id="A9BCQ9"/>
<dbReference type="EMBL" id="CP000878">
    <property type="protein sequence ID" value="ABX09621.1"/>
    <property type="molecule type" value="Genomic_DNA"/>
</dbReference>
<dbReference type="Gene3D" id="3.40.50.300">
    <property type="entry name" value="P-loop containing nucleotide triphosphate hydrolases"/>
    <property type="match status" value="2"/>
</dbReference>
<dbReference type="InterPro" id="IPR027417">
    <property type="entry name" value="P-loop_NTPase"/>
</dbReference>
<gene>
    <name evidence="2" type="ordered locus">P9211_16901</name>
</gene>
<proteinExistence type="predicted"/>
<dbReference type="KEGG" id="pmj:P9211_16901"/>
<reference evidence="2 3" key="1">
    <citation type="journal article" date="2007" name="PLoS Genet.">
        <title>Patterns and implications of gene gain and loss in the evolution of Prochlorococcus.</title>
        <authorList>
            <person name="Kettler G.C."/>
            <person name="Martiny A.C."/>
            <person name="Huang K."/>
            <person name="Zucker J."/>
            <person name="Coleman M.L."/>
            <person name="Rodrigue S."/>
            <person name="Chen F."/>
            <person name="Lapidus A."/>
            <person name="Ferriera S."/>
            <person name="Johnson J."/>
            <person name="Steglich C."/>
            <person name="Church G.M."/>
            <person name="Richardson P."/>
            <person name="Chisholm S.W."/>
        </authorList>
    </citation>
    <scope>NUCLEOTIDE SEQUENCE [LARGE SCALE GENOMIC DNA]</scope>
    <source>
        <strain evidence="3">MIT 9211</strain>
    </source>
</reference>
<dbReference type="RefSeq" id="WP_012196241.1">
    <property type="nucleotide sequence ID" value="NC_009976.1"/>
</dbReference>
<organism evidence="2 3">
    <name type="scientific">Prochlorococcus marinus (strain MIT 9211)</name>
    <dbReference type="NCBI Taxonomy" id="93059"/>
    <lineage>
        <taxon>Bacteria</taxon>
        <taxon>Bacillati</taxon>
        <taxon>Cyanobacteriota</taxon>
        <taxon>Cyanophyceae</taxon>
        <taxon>Synechococcales</taxon>
        <taxon>Prochlorococcaceae</taxon>
        <taxon>Prochlorococcus</taxon>
    </lineage>
</organism>
<dbReference type="Proteomes" id="UP000000788">
    <property type="component" value="Chromosome"/>
</dbReference>
<dbReference type="PANTHER" id="PTHR46638">
    <property type="entry name" value="CORRINOID ADENOSYLTRANSFERASE"/>
    <property type="match status" value="1"/>
</dbReference>
<dbReference type="STRING" id="93059.P9211_16901"/>
<dbReference type="eggNOG" id="COG2109">
    <property type="taxonomic scope" value="Bacteria"/>
</dbReference>
<sequence>MKPQPEEVKTSKNKIQAQASGRKNRIGIVTATDSKERSNGQLHIYDGEGKGKSQAALGVVLRTIGLGICEKRRTRVLLLRFLKGPGREYDEDSAIEALQQGFPHLIDQVRTGRADFFTAGEATKFDASEAQRGWDIAKGAIASALYSVVVLDELNPVLDLGLLPLDDVVDTLASRPDGMEIIVTGRAAPFDLIEIAELHSEMRAHRRSDLAKNELASHTSSGGIEIYTGEGKGKSTSALGKALQAIGRGISQDKSHRVLILQWLKGGSGYTEDAAIAALRESYPHLVDHLRSGRDAIVWRGQQQPIDYVEAERAWEIARAAIASGLYKTVILDELNPTVDLELLPVEPIVETLLRKPAETEVIITGRCKNYPPYFDLASVHSEMVCHKHYAEKGINLKKGVDY</sequence>
<dbReference type="GO" id="GO:0009236">
    <property type="term" value="P:cobalamin biosynthetic process"/>
    <property type="evidence" value="ECO:0007669"/>
    <property type="project" value="InterPro"/>
</dbReference>